<dbReference type="STRING" id="181874.A0A409YYT5"/>
<sequence length="285" mass="31094">MRAYHPLTAQQHSDSPDSPPAPSQATSNASAVSALRGRLNTISLQTPSSPSKAACSSGAAGIIATPSKGSSVSARPAPSVASSSTVNTSVDIDQMHVEFVNLKDIVLKLIKSNNKLKDDVSTLQHEVVQLTDECSSLKDEASSLQEALVQSQAENKDILECQTALVDIVSNIRSELDGIKKFIPQLNAESIILSPPAFDFKANRVYVVIQGRCPGVYSNLIWAKKMTDGLDVDNCAWQRVDGYHKAREFYENAERMNYIRFVDRNFPTDGPVYGPNVPFVPWRKS</sequence>
<evidence type="ECO:0000313" key="4">
    <source>
        <dbReference type="Proteomes" id="UP000284842"/>
    </source>
</evidence>
<dbReference type="OrthoDB" id="3270804at2759"/>
<accession>A0A409YYT5</accession>
<proteinExistence type="predicted"/>
<organism evidence="3 4">
    <name type="scientific">Panaeolus cyanescens</name>
    <dbReference type="NCBI Taxonomy" id="181874"/>
    <lineage>
        <taxon>Eukaryota</taxon>
        <taxon>Fungi</taxon>
        <taxon>Dikarya</taxon>
        <taxon>Basidiomycota</taxon>
        <taxon>Agaricomycotina</taxon>
        <taxon>Agaricomycetes</taxon>
        <taxon>Agaricomycetidae</taxon>
        <taxon>Agaricales</taxon>
        <taxon>Agaricineae</taxon>
        <taxon>Galeropsidaceae</taxon>
        <taxon>Panaeolus</taxon>
    </lineage>
</organism>
<evidence type="ECO:0000256" key="2">
    <source>
        <dbReference type="SAM" id="MobiDB-lite"/>
    </source>
</evidence>
<dbReference type="EMBL" id="NHTK01000149">
    <property type="protein sequence ID" value="PPR08118.1"/>
    <property type="molecule type" value="Genomic_DNA"/>
</dbReference>
<evidence type="ECO:0000313" key="3">
    <source>
        <dbReference type="EMBL" id="PPR08118.1"/>
    </source>
</evidence>
<gene>
    <name evidence="3" type="ORF">CVT24_010772</name>
</gene>
<protein>
    <submittedName>
        <fullName evidence="3">Uncharacterized protein</fullName>
    </submittedName>
</protein>
<name>A0A409YYT5_9AGAR</name>
<reference evidence="3 4" key="1">
    <citation type="journal article" date="2018" name="Evol. Lett.">
        <title>Horizontal gene cluster transfer increased hallucinogenic mushroom diversity.</title>
        <authorList>
            <person name="Reynolds H.T."/>
            <person name="Vijayakumar V."/>
            <person name="Gluck-Thaler E."/>
            <person name="Korotkin H.B."/>
            <person name="Matheny P.B."/>
            <person name="Slot J.C."/>
        </authorList>
    </citation>
    <scope>NUCLEOTIDE SEQUENCE [LARGE SCALE GENOMIC DNA]</scope>
    <source>
        <strain evidence="3 4">2629</strain>
    </source>
</reference>
<dbReference type="Proteomes" id="UP000284842">
    <property type="component" value="Unassembled WGS sequence"/>
</dbReference>
<evidence type="ECO:0000256" key="1">
    <source>
        <dbReference type="SAM" id="Coils"/>
    </source>
</evidence>
<feature type="region of interest" description="Disordered" evidence="2">
    <location>
        <begin position="1"/>
        <end position="32"/>
    </location>
</feature>
<comment type="caution">
    <text evidence="3">The sequence shown here is derived from an EMBL/GenBank/DDBJ whole genome shotgun (WGS) entry which is preliminary data.</text>
</comment>
<keyword evidence="1" id="KW-0175">Coiled coil</keyword>
<keyword evidence="4" id="KW-1185">Reference proteome</keyword>
<dbReference type="AlphaFoldDB" id="A0A409YYT5"/>
<dbReference type="InParanoid" id="A0A409YYT5"/>
<feature type="coiled-coil region" evidence="1">
    <location>
        <begin position="113"/>
        <end position="154"/>
    </location>
</feature>